<reference evidence="2" key="1">
    <citation type="submission" date="2016-10" db="EMBL/GenBank/DDBJ databases">
        <authorList>
            <person name="Varghese N."/>
        </authorList>
    </citation>
    <scope>NUCLEOTIDE SEQUENCE [LARGE SCALE GENOMIC DNA]</scope>
    <source>
        <strain evidence="2">ACV-9</strain>
    </source>
</reference>
<dbReference type="RefSeq" id="WP_074790024.1">
    <property type="nucleotide sequence ID" value="NZ_FNZX01000006.1"/>
</dbReference>
<dbReference type="InterPro" id="IPR000150">
    <property type="entry name" value="Cof"/>
</dbReference>
<proteinExistence type="predicted"/>
<dbReference type="SFLD" id="SFLDS00003">
    <property type="entry name" value="Haloacid_Dehalogenase"/>
    <property type="match status" value="1"/>
</dbReference>
<dbReference type="Gene3D" id="3.30.1240.10">
    <property type="match status" value="1"/>
</dbReference>
<dbReference type="GO" id="GO:0016791">
    <property type="term" value="F:phosphatase activity"/>
    <property type="evidence" value="ECO:0007669"/>
    <property type="project" value="TreeGrafter"/>
</dbReference>
<dbReference type="Pfam" id="PF08282">
    <property type="entry name" value="Hydrolase_3"/>
    <property type="match status" value="1"/>
</dbReference>
<dbReference type="NCBIfam" id="TIGR01484">
    <property type="entry name" value="HAD-SF-IIB"/>
    <property type="match status" value="1"/>
</dbReference>
<dbReference type="Gene3D" id="3.40.50.1000">
    <property type="entry name" value="HAD superfamily/HAD-like"/>
    <property type="match status" value="1"/>
</dbReference>
<keyword evidence="2" id="KW-1185">Reference proteome</keyword>
<dbReference type="NCBIfam" id="TIGR00099">
    <property type="entry name" value="Cof-subfamily"/>
    <property type="match status" value="1"/>
</dbReference>
<name>A0A1H7HPM3_9FIRM</name>
<dbReference type="InterPro" id="IPR036412">
    <property type="entry name" value="HAD-like_sf"/>
</dbReference>
<dbReference type="InterPro" id="IPR023214">
    <property type="entry name" value="HAD_sf"/>
</dbReference>
<dbReference type="PANTHER" id="PTHR10000:SF8">
    <property type="entry name" value="HAD SUPERFAMILY HYDROLASE-LIKE, TYPE 3"/>
    <property type="match status" value="1"/>
</dbReference>
<dbReference type="SUPFAM" id="SSF56784">
    <property type="entry name" value="HAD-like"/>
    <property type="match status" value="1"/>
</dbReference>
<gene>
    <name evidence="1" type="ORF">SAMN02910377_01074</name>
</gene>
<sequence>MIKLIATDVDGTLVKDGSSEIYPEFIEKIKELREQDIIVCIASGRQSTSVERMFDEIKDDLIFIASNGAHVKCRGVDIHVAEMNWEYVKGLTHELRETPGCNIIWEGPGVTYIEPGNDESFIKLLTEGYRNHVEEVEDILTAGKKIIKISAFNRPSIRDLGEGKIIPEWKDKVKATMAGEDWIDCMDKSVDKGAALGFIQRIFDISPEETMVFGDNNNDIGMLDVAKHSYAVASAPDVVKEHANNICQSWAEKGVYQVLKDFDFQ</sequence>
<dbReference type="SFLD" id="SFLDG01144">
    <property type="entry name" value="C2.B.4:_PGP_Like"/>
    <property type="match status" value="1"/>
</dbReference>
<dbReference type="CDD" id="cd07518">
    <property type="entry name" value="HAD_YbiV-Like"/>
    <property type="match status" value="1"/>
</dbReference>
<dbReference type="Proteomes" id="UP000182321">
    <property type="component" value="Unassembled WGS sequence"/>
</dbReference>
<organism evidence="1 2">
    <name type="scientific">Pseudobutyrivibrio ruminis</name>
    <dbReference type="NCBI Taxonomy" id="46206"/>
    <lineage>
        <taxon>Bacteria</taxon>
        <taxon>Bacillati</taxon>
        <taxon>Bacillota</taxon>
        <taxon>Clostridia</taxon>
        <taxon>Lachnospirales</taxon>
        <taxon>Lachnospiraceae</taxon>
        <taxon>Pseudobutyrivibrio</taxon>
    </lineage>
</organism>
<evidence type="ECO:0000313" key="2">
    <source>
        <dbReference type="Proteomes" id="UP000182321"/>
    </source>
</evidence>
<dbReference type="SFLD" id="SFLDG01140">
    <property type="entry name" value="C2.B:_Phosphomannomutase_and_P"/>
    <property type="match status" value="1"/>
</dbReference>
<dbReference type="GO" id="GO:0000287">
    <property type="term" value="F:magnesium ion binding"/>
    <property type="evidence" value="ECO:0007669"/>
    <property type="project" value="TreeGrafter"/>
</dbReference>
<protein>
    <recommendedName>
        <fullName evidence="3">Hydrolase</fullName>
    </recommendedName>
</protein>
<dbReference type="InterPro" id="IPR006379">
    <property type="entry name" value="HAD-SF_hydro_IIB"/>
</dbReference>
<accession>A0A1H7HPM3</accession>
<dbReference type="AlphaFoldDB" id="A0A1H7HPM3"/>
<dbReference type="EMBL" id="FNZX01000006">
    <property type="protein sequence ID" value="SEK52134.1"/>
    <property type="molecule type" value="Genomic_DNA"/>
</dbReference>
<evidence type="ECO:0000313" key="1">
    <source>
        <dbReference type="EMBL" id="SEK52134.1"/>
    </source>
</evidence>
<dbReference type="PANTHER" id="PTHR10000">
    <property type="entry name" value="PHOSPHOSERINE PHOSPHATASE"/>
    <property type="match status" value="1"/>
</dbReference>
<dbReference type="GO" id="GO:0005829">
    <property type="term" value="C:cytosol"/>
    <property type="evidence" value="ECO:0007669"/>
    <property type="project" value="TreeGrafter"/>
</dbReference>
<evidence type="ECO:0008006" key="3">
    <source>
        <dbReference type="Google" id="ProtNLM"/>
    </source>
</evidence>